<name>A0ABC8TI95_9AQUA</name>
<evidence type="ECO:0000259" key="16">
    <source>
        <dbReference type="PROSITE" id="PS50011"/>
    </source>
</evidence>
<dbReference type="PANTHER" id="PTHR46204">
    <property type="entry name" value="CHITIN ELICITOR RECEPTOR KINASE 1-RELATED"/>
    <property type="match status" value="1"/>
</dbReference>
<feature type="binding site" evidence="13">
    <location>
        <position position="266"/>
    </location>
    <ligand>
        <name>ATP</name>
        <dbReference type="ChEBI" id="CHEBI:30616"/>
    </ligand>
</feature>
<gene>
    <name evidence="18" type="ORF">ILEXP_LOCUS36855</name>
</gene>
<dbReference type="InterPro" id="IPR001245">
    <property type="entry name" value="Ser-Thr/Tyr_kinase_cat_dom"/>
</dbReference>
<evidence type="ECO:0000256" key="5">
    <source>
        <dbReference type="ARBA" id="ARBA00022692"/>
    </source>
</evidence>
<dbReference type="InterPro" id="IPR008271">
    <property type="entry name" value="Ser/Thr_kinase_AS"/>
</dbReference>
<keyword evidence="9 13" id="KW-0067">ATP-binding</keyword>
<evidence type="ECO:0000256" key="8">
    <source>
        <dbReference type="ARBA" id="ARBA00022777"/>
    </source>
</evidence>
<dbReference type="GO" id="GO:0005886">
    <property type="term" value="C:plasma membrane"/>
    <property type="evidence" value="ECO:0007669"/>
    <property type="project" value="UniProtKB-SubCell"/>
</dbReference>
<dbReference type="Pfam" id="PF01476">
    <property type="entry name" value="LysM"/>
    <property type="match status" value="2"/>
</dbReference>
<dbReference type="SUPFAM" id="SSF56112">
    <property type="entry name" value="Protein kinase-like (PK-like)"/>
    <property type="match status" value="1"/>
</dbReference>
<evidence type="ECO:0000256" key="7">
    <source>
        <dbReference type="ARBA" id="ARBA00022741"/>
    </source>
</evidence>
<dbReference type="EMBL" id="CAUOFW020004869">
    <property type="protein sequence ID" value="CAK9167581.1"/>
    <property type="molecule type" value="Genomic_DNA"/>
</dbReference>
<dbReference type="SMART" id="SM00257">
    <property type="entry name" value="LysM"/>
    <property type="match status" value="1"/>
</dbReference>
<keyword evidence="2" id="KW-1003">Cell membrane</keyword>
<dbReference type="PROSITE" id="PS00107">
    <property type="entry name" value="PROTEIN_KINASE_ATP"/>
    <property type="match status" value="1"/>
</dbReference>
<dbReference type="InterPro" id="IPR044812">
    <property type="entry name" value="CERK1/LYK3-like"/>
</dbReference>
<keyword evidence="8" id="KW-0418">Kinase</keyword>
<dbReference type="Proteomes" id="UP001642360">
    <property type="component" value="Unassembled WGS sequence"/>
</dbReference>
<sequence>MFGVSSNAVNRTVDGFVISINCSCPPGHDDFTWHMEYTVQHGDSWESISAKFGSFVVEKPDKTLIGSTNITLDLLCGCSESVELLTYRIKTGDTLYTICSRFSSDVGRTTKLNKLDDPALIHAGDVIFIPEPGGLKNLSLIGNQDPIPKAKKLSKSQFPVIVGSILAAAIVVLLLVIIFWFYYKRKGTKAFRRGMKYLPCDFYSSRTSSKSQESIVSSINSGRATVFPYNEVCDATSNFSASLKIGQGSYGLVYHGKLRGMDVAIKQMKNTKSKEFLSELNILCRVHHTNLIELIGYAAGGESLFLVYELAQNGALSDHLHNSTVRGFKPLSWTTRVQISLDAAKGLEYIHVHTKPYYVHRDVKTSNILLDSSFRAKVEGLASLVKLLSIVFY</sequence>
<dbReference type="Gene3D" id="3.10.350.10">
    <property type="entry name" value="LysM domain"/>
    <property type="match status" value="1"/>
</dbReference>
<keyword evidence="12" id="KW-1015">Disulfide bond</keyword>
<dbReference type="PROSITE" id="PS51782">
    <property type="entry name" value="LYSM"/>
    <property type="match status" value="1"/>
</dbReference>
<dbReference type="Pfam" id="PF07714">
    <property type="entry name" value="PK_Tyr_Ser-Thr"/>
    <property type="match status" value="1"/>
</dbReference>
<feature type="domain" description="LysM" evidence="17">
    <location>
        <begin position="85"/>
        <end position="129"/>
    </location>
</feature>
<keyword evidence="3 14" id="KW-0723">Serine/threonine-protein kinase</keyword>
<dbReference type="SMART" id="SM00220">
    <property type="entry name" value="S_TKc"/>
    <property type="match status" value="1"/>
</dbReference>
<dbReference type="InterPro" id="IPR000719">
    <property type="entry name" value="Prot_kinase_dom"/>
</dbReference>
<evidence type="ECO:0000256" key="11">
    <source>
        <dbReference type="ARBA" id="ARBA00023136"/>
    </source>
</evidence>
<evidence type="ECO:0000256" key="6">
    <source>
        <dbReference type="ARBA" id="ARBA00022729"/>
    </source>
</evidence>
<evidence type="ECO:0000256" key="14">
    <source>
        <dbReference type="RuleBase" id="RU000304"/>
    </source>
</evidence>
<comment type="caution">
    <text evidence="18">The sequence shown here is derived from an EMBL/GenBank/DDBJ whole genome shotgun (WGS) entry which is preliminary data.</text>
</comment>
<evidence type="ECO:0000256" key="1">
    <source>
        <dbReference type="ARBA" id="ARBA00004162"/>
    </source>
</evidence>
<dbReference type="Gene3D" id="3.30.200.20">
    <property type="entry name" value="Phosphorylase Kinase, domain 1"/>
    <property type="match status" value="1"/>
</dbReference>
<evidence type="ECO:0000256" key="4">
    <source>
        <dbReference type="ARBA" id="ARBA00022679"/>
    </source>
</evidence>
<dbReference type="AlphaFoldDB" id="A0ABC8TI95"/>
<feature type="transmembrane region" description="Helical" evidence="15">
    <location>
        <begin position="158"/>
        <end position="183"/>
    </location>
</feature>
<comment type="subcellular location">
    <subcellularLocation>
        <location evidence="1">Cell membrane</location>
        <topology evidence="1">Single-pass membrane protein</topology>
    </subcellularLocation>
</comment>
<dbReference type="GO" id="GO:0004674">
    <property type="term" value="F:protein serine/threonine kinase activity"/>
    <property type="evidence" value="ECO:0007669"/>
    <property type="project" value="UniProtKB-KW"/>
</dbReference>
<evidence type="ECO:0000256" key="13">
    <source>
        <dbReference type="PROSITE-ProRule" id="PRU10141"/>
    </source>
</evidence>
<accession>A0ABC8TI95</accession>
<evidence type="ECO:0000256" key="15">
    <source>
        <dbReference type="SAM" id="Phobius"/>
    </source>
</evidence>
<keyword evidence="11 15" id="KW-0472">Membrane</keyword>
<evidence type="ECO:0000256" key="3">
    <source>
        <dbReference type="ARBA" id="ARBA00022527"/>
    </source>
</evidence>
<dbReference type="PROSITE" id="PS50011">
    <property type="entry name" value="PROTEIN_KINASE_DOM"/>
    <property type="match status" value="1"/>
</dbReference>
<comment type="similarity">
    <text evidence="14">Belongs to the protein kinase superfamily.</text>
</comment>
<evidence type="ECO:0000256" key="10">
    <source>
        <dbReference type="ARBA" id="ARBA00022989"/>
    </source>
</evidence>
<dbReference type="InterPro" id="IPR011009">
    <property type="entry name" value="Kinase-like_dom_sf"/>
</dbReference>
<keyword evidence="19" id="KW-1185">Reference proteome</keyword>
<proteinExistence type="inferred from homology"/>
<keyword evidence="5 15" id="KW-0812">Transmembrane</keyword>
<keyword evidence="6" id="KW-0732">Signal</keyword>
<dbReference type="Gene3D" id="1.10.510.10">
    <property type="entry name" value="Transferase(Phosphotransferase) domain 1"/>
    <property type="match status" value="1"/>
</dbReference>
<organism evidence="18 19">
    <name type="scientific">Ilex paraguariensis</name>
    <name type="common">yerba mate</name>
    <dbReference type="NCBI Taxonomy" id="185542"/>
    <lineage>
        <taxon>Eukaryota</taxon>
        <taxon>Viridiplantae</taxon>
        <taxon>Streptophyta</taxon>
        <taxon>Embryophyta</taxon>
        <taxon>Tracheophyta</taxon>
        <taxon>Spermatophyta</taxon>
        <taxon>Magnoliopsida</taxon>
        <taxon>eudicotyledons</taxon>
        <taxon>Gunneridae</taxon>
        <taxon>Pentapetalae</taxon>
        <taxon>asterids</taxon>
        <taxon>campanulids</taxon>
        <taxon>Aquifoliales</taxon>
        <taxon>Aquifoliaceae</taxon>
        <taxon>Ilex</taxon>
    </lineage>
</organism>
<evidence type="ECO:0000313" key="19">
    <source>
        <dbReference type="Proteomes" id="UP001642360"/>
    </source>
</evidence>
<dbReference type="InterPro" id="IPR036779">
    <property type="entry name" value="LysM_dom_sf"/>
</dbReference>
<feature type="domain" description="Protein kinase" evidence="16">
    <location>
        <begin position="239"/>
        <end position="393"/>
    </location>
</feature>
<dbReference type="InterPro" id="IPR017441">
    <property type="entry name" value="Protein_kinase_ATP_BS"/>
</dbReference>
<keyword evidence="7 13" id="KW-0547">Nucleotide-binding</keyword>
<evidence type="ECO:0000256" key="2">
    <source>
        <dbReference type="ARBA" id="ARBA00022475"/>
    </source>
</evidence>
<dbReference type="InterPro" id="IPR018392">
    <property type="entry name" value="LysM"/>
</dbReference>
<dbReference type="GO" id="GO:0005524">
    <property type="term" value="F:ATP binding"/>
    <property type="evidence" value="ECO:0007669"/>
    <property type="project" value="UniProtKB-UniRule"/>
</dbReference>
<evidence type="ECO:0000259" key="17">
    <source>
        <dbReference type="PROSITE" id="PS51782"/>
    </source>
</evidence>
<keyword evidence="4" id="KW-0808">Transferase</keyword>
<evidence type="ECO:0000256" key="12">
    <source>
        <dbReference type="ARBA" id="ARBA00023157"/>
    </source>
</evidence>
<dbReference type="PANTHER" id="PTHR46204:SF5">
    <property type="entry name" value="PROTEIN KINASE DOMAIN-CONTAINING PROTEIN"/>
    <property type="match status" value="1"/>
</dbReference>
<dbReference type="CDD" id="cd00118">
    <property type="entry name" value="LysM"/>
    <property type="match status" value="1"/>
</dbReference>
<evidence type="ECO:0000313" key="18">
    <source>
        <dbReference type="EMBL" id="CAK9167581.1"/>
    </source>
</evidence>
<evidence type="ECO:0000256" key="9">
    <source>
        <dbReference type="ARBA" id="ARBA00022840"/>
    </source>
</evidence>
<dbReference type="PROSITE" id="PS00108">
    <property type="entry name" value="PROTEIN_KINASE_ST"/>
    <property type="match status" value="1"/>
</dbReference>
<protein>
    <submittedName>
        <fullName evidence="18">Uncharacterized protein</fullName>
    </submittedName>
</protein>
<reference evidence="18 19" key="1">
    <citation type="submission" date="2024-02" db="EMBL/GenBank/DDBJ databases">
        <authorList>
            <person name="Vignale AGUSTIN F."/>
            <person name="Sosa J E."/>
            <person name="Modenutti C."/>
        </authorList>
    </citation>
    <scope>NUCLEOTIDE SEQUENCE [LARGE SCALE GENOMIC DNA]</scope>
</reference>
<keyword evidence="10 15" id="KW-1133">Transmembrane helix</keyword>
<dbReference type="SUPFAM" id="SSF54106">
    <property type="entry name" value="LysM domain"/>
    <property type="match status" value="1"/>
</dbReference>